<feature type="domain" description="Beta-lactamase-related" evidence="1">
    <location>
        <begin position="93"/>
        <end position="376"/>
    </location>
</feature>
<dbReference type="SUPFAM" id="SSF56601">
    <property type="entry name" value="beta-lactamase/transpeptidase-like"/>
    <property type="match status" value="1"/>
</dbReference>
<protein>
    <submittedName>
        <fullName evidence="2">Penicillin-binding protein</fullName>
    </submittedName>
</protein>
<dbReference type="EMBL" id="CP016779">
    <property type="protein sequence ID" value="ASY24112.1"/>
    <property type="molecule type" value="Genomic_DNA"/>
</dbReference>
<dbReference type="PANTHER" id="PTHR43283">
    <property type="entry name" value="BETA-LACTAMASE-RELATED"/>
    <property type="match status" value="1"/>
</dbReference>
<name>A0A249L4Y8_9ACTN</name>
<evidence type="ECO:0000313" key="2">
    <source>
        <dbReference type="EMBL" id="ASY24112.1"/>
    </source>
</evidence>
<dbReference type="KEGG" id="nab:B1sIIB91_04245"/>
<dbReference type="RefSeq" id="WP_095688375.1">
    <property type="nucleotide sequence ID" value="NZ_CP016779.1"/>
</dbReference>
<dbReference type="InterPro" id="IPR012338">
    <property type="entry name" value="Beta-lactam/transpept-like"/>
</dbReference>
<sequence>MRRLFRVLRNTVISLLLLYAALFVFTKVIHYPEPIAAIKLGLAPASKTPTLMPWHVIDPAAKPIAIPVASEKMPAEIMYKGTSLAFNQFLKQTDSNAFIVFRNGVMTYEWYKDGVTQSTQLPSYSVAKTMTSIMIGQLIAQGKIKESDKFVTYFPELKAGTSFDLVTIKQLLDMQAGVGVSDNYPSGPSGWGVAIAQMYASTDVDWFLKNNRKMAFEPGSKSEYRSVDTQMLGMIIKKVTGKKVADYFSQNVWQPAGAKYPATWNVDRIGGTEKTFCCFNASGIDYARIGMLFLNGGYAGPNKIIDKAWLNRLTTPVTTLDRNWGYGAQVWHPYPNTSLMLGLHGQFVFINPESRTVIVKLSDNPTDSDHESDTAKALLEISNLKN</sequence>
<accession>A0A249L4Y8</accession>
<dbReference type="Gene3D" id="3.40.710.10">
    <property type="entry name" value="DD-peptidase/beta-lactamase superfamily"/>
    <property type="match status" value="1"/>
</dbReference>
<dbReference type="InterPro" id="IPR050789">
    <property type="entry name" value="Diverse_Enzym_Activities"/>
</dbReference>
<dbReference type="Proteomes" id="UP000217210">
    <property type="component" value="Chromosome"/>
</dbReference>
<gene>
    <name evidence="2" type="ORF">B1sIIB91_04245</name>
</gene>
<evidence type="ECO:0000313" key="3">
    <source>
        <dbReference type="Proteomes" id="UP000217210"/>
    </source>
</evidence>
<dbReference type="OrthoDB" id="9814204at2"/>
<reference evidence="2 3" key="1">
    <citation type="submission" date="2016-07" db="EMBL/GenBank/DDBJ databases">
        <title>High microdiversification within the ubiquitous acI lineage of Actinobacteria.</title>
        <authorList>
            <person name="Neuenschwander S.M."/>
            <person name="Salcher M."/>
            <person name="Ghai R."/>
            <person name="Pernthaler J."/>
        </authorList>
    </citation>
    <scope>NUCLEOTIDE SEQUENCE [LARGE SCALE GENOMIC DNA]</scope>
    <source>
        <strain evidence="2">MMS-IIB-91</strain>
    </source>
</reference>
<dbReference type="AlphaFoldDB" id="A0A249L4Y8"/>
<proteinExistence type="predicted"/>
<organism evidence="2 3">
    <name type="scientific">Candidatus Nanopelagicus abundans</name>
    <dbReference type="NCBI Taxonomy" id="1884916"/>
    <lineage>
        <taxon>Bacteria</taxon>
        <taxon>Bacillati</taxon>
        <taxon>Actinomycetota</taxon>
        <taxon>Actinomycetes</taxon>
        <taxon>Candidatus Nanopelagicales</taxon>
        <taxon>Candidatus Nanopelagicaceae</taxon>
        <taxon>Candidatus Nanopelagicus</taxon>
    </lineage>
</organism>
<keyword evidence="3" id="KW-1185">Reference proteome</keyword>
<dbReference type="Pfam" id="PF00144">
    <property type="entry name" value="Beta-lactamase"/>
    <property type="match status" value="1"/>
</dbReference>
<evidence type="ECO:0000259" key="1">
    <source>
        <dbReference type="Pfam" id="PF00144"/>
    </source>
</evidence>
<dbReference type="PANTHER" id="PTHR43283:SF7">
    <property type="entry name" value="BETA-LACTAMASE-RELATED DOMAIN-CONTAINING PROTEIN"/>
    <property type="match status" value="1"/>
</dbReference>
<dbReference type="InterPro" id="IPR001466">
    <property type="entry name" value="Beta-lactam-related"/>
</dbReference>